<evidence type="ECO:0000256" key="1">
    <source>
        <dbReference type="ARBA" id="ARBA00004496"/>
    </source>
</evidence>
<dbReference type="GO" id="GO:0016874">
    <property type="term" value="F:ligase activity"/>
    <property type="evidence" value="ECO:0007669"/>
    <property type="project" value="UniProtKB-KW"/>
</dbReference>
<dbReference type="Pfam" id="PF08245">
    <property type="entry name" value="Mur_ligase_M"/>
    <property type="match status" value="1"/>
</dbReference>
<dbReference type="SUPFAM" id="SSF51984">
    <property type="entry name" value="MurCD N-terminal domain"/>
    <property type="match status" value="1"/>
</dbReference>
<dbReference type="Pfam" id="PF02875">
    <property type="entry name" value="Mur_ligase_C"/>
    <property type="match status" value="1"/>
</dbReference>
<name>A0ABP9BYB9_9SPHI</name>
<dbReference type="InterPro" id="IPR036565">
    <property type="entry name" value="Mur-like_cat_sf"/>
</dbReference>
<evidence type="ECO:0000313" key="19">
    <source>
        <dbReference type="Proteomes" id="UP001501411"/>
    </source>
</evidence>
<keyword evidence="11 14" id="KW-0131">Cell cycle</keyword>
<dbReference type="RefSeq" id="WP_345233169.1">
    <property type="nucleotide sequence ID" value="NZ_BAABIQ010000041.1"/>
</dbReference>
<sequence length="460" mass="51487">MNKLKRVEMIIEDLKQVFLIGIGGIGMSALARYFNHFNVPVAGYDKTETALTRQLTNEGISVYYDDAVEHVAFAFTYPQQDYLIIYTPAVPNDLAILRFFRELDCRLYKRSEVLGIISNRCHTIAIAGTHGKTTTSSMIAHLLTHSGYGCSAFLGGIAANYNTNVLFSSNQTLVVEADEYDRSFLTLYPSIAVVTSMDADHLDIYGDQSHLVESFRLFIDQVATTGIRIVKAGLTLPADIHYSIVDKADVYADNIHIIDGMFHFEYHAMDITIKGIKLGIAGRHNIENAVAAITAVRALGITEDAIKEALASFKGVKRRFEFIVCQEDCVYIDDYAHHPVELEACLSAVKELYNGKTLTCIFQPHLFSRTRDFADEFAQALAQADIVILMDIYPAREEPIVGIDAEWLLLKIDVERKYKLSNAEILDYIRNERPEVLVTVGAGNIDLLVEPIKEILENVE</sequence>
<dbReference type="InterPro" id="IPR004101">
    <property type="entry name" value="Mur_ligase_C"/>
</dbReference>
<dbReference type="Gene3D" id="3.90.190.20">
    <property type="entry name" value="Mur ligase, C-terminal domain"/>
    <property type="match status" value="1"/>
</dbReference>
<evidence type="ECO:0000256" key="2">
    <source>
        <dbReference type="ARBA" id="ARBA00004752"/>
    </source>
</evidence>
<dbReference type="InterPro" id="IPR036615">
    <property type="entry name" value="Mur_ligase_C_dom_sf"/>
</dbReference>
<dbReference type="SUPFAM" id="SSF53244">
    <property type="entry name" value="MurD-like peptide ligases, peptide-binding domain"/>
    <property type="match status" value="1"/>
</dbReference>
<dbReference type="InterPro" id="IPR005758">
    <property type="entry name" value="UDP-N-AcMur_Ala_ligase_MurC"/>
</dbReference>
<dbReference type="Pfam" id="PF01225">
    <property type="entry name" value="Mur_ligase"/>
    <property type="match status" value="1"/>
</dbReference>
<evidence type="ECO:0000256" key="13">
    <source>
        <dbReference type="ARBA" id="ARBA00047833"/>
    </source>
</evidence>
<evidence type="ECO:0000256" key="8">
    <source>
        <dbReference type="ARBA" id="ARBA00022840"/>
    </source>
</evidence>
<evidence type="ECO:0000259" key="17">
    <source>
        <dbReference type="Pfam" id="PF08245"/>
    </source>
</evidence>
<evidence type="ECO:0000256" key="3">
    <source>
        <dbReference type="ARBA" id="ARBA00012211"/>
    </source>
</evidence>
<dbReference type="Gene3D" id="3.40.50.720">
    <property type="entry name" value="NAD(P)-binding Rossmann-like Domain"/>
    <property type="match status" value="1"/>
</dbReference>
<feature type="domain" description="Mur ligase C-terminal" evidence="16">
    <location>
        <begin position="318"/>
        <end position="413"/>
    </location>
</feature>
<evidence type="ECO:0000256" key="7">
    <source>
        <dbReference type="ARBA" id="ARBA00022741"/>
    </source>
</evidence>
<dbReference type="PANTHER" id="PTHR43445">
    <property type="entry name" value="UDP-N-ACETYLMURAMATE--L-ALANINE LIGASE-RELATED"/>
    <property type="match status" value="1"/>
</dbReference>
<keyword evidence="8 14" id="KW-0067">ATP-binding</keyword>
<keyword evidence="12 14" id="KW-0961">Cell wall biogenesis/degradation</keyword>
<feature type="binding site" evidence="14">
    <location>
        <begin position="128"/>
        <end position="134"/>
    </location>
    <ligand>
        <name>ATP</name>
        <dbReference type="ChEBI" id="CHEBI:30616"/>
    </ligand>
</feature>
<evidence type="ECO:0000313" key="18">
    <source>
        <dbReference type="EMBL" id="GAA4801067.1"/>
    </source>
</evidence>
<evidence type="ECO:0000256" key="10">
    <source>
        <dbReference type="ARBA" id="ARBA00022984"/>
    </source>
</evidence>
<dbReference type="Gene3D" id="3.40.1190.10">
    <property type="entry name" value="Mur-like, catalytic domain"/>
    <property type="match status" value="1"/>
</dbReference>
<proteinExistence type="inferred from homology"/>
<evidence type="ECO:0000256" key="12">
    <source>
        <dbReference type="ARBA" id="ARBA00023316"/>
    </source>
</evidence>
<dbReference type="PANTHER" id="PTHR43445:SF3">
    <property type="entry name" value="UDP-N-ACETYLMURAMATE--L-ALANINE LIGASE"/>
    <property type="match status" value="1"/>
</dbReference>
<evidence type="ECO:0000259" key="15">
    <source>
        <dbReference type="Pfam" id="PF01225"/>
    </source>
</evidence>
<keyword evidence="7 14" id="KW-0547">Nucleotide-binding</keyword>
<feature type="domain" description="Mur ligase central" evidence="17">
    <location>
        <begin position="126"/>
        <end position="295"/>
    </location>
</feature>
<protein>
    <recommendedName>
        <fullName evidence="3 14">UDP-N-acetylmuramate--L-alanine ligase</fullName>
        <ecNumber evidence="3 14">6.3.2.8</ecNumber>
    </recommendedName>
    <alternativeName>
        <fullName evidence="14">UDP-N-acetylmuramoyl-L-alanine synthetase</fullName>
    </alternativeName>
</protein>
<dbReference type="Proteomes" id="UP001501411">
    <property type="component" value="Unassembled WGS sequence"/>
</dbReference>
<comment type="catalytic activity">
    <reaction evidence="13 14">
        <text>UDP-N-acetyl-alpha-D-muramate + L-alanine + ATP = UDP-N-acetyl-alpha-D-muramoyl-L-alanine + ADP + phosphate + H(+)</text>
        <dbReference type="Rhea" id="RHEA:23372"/>
        <dbReference type="ChEBI" id="CHEBI:15378"/>
        <dbReference type="ChEBI" id="CHEBI:30616"/>
        <dbReference type="ChEBI" id="CHEBI:43474"/>
        <dbReference type="ChEBI" id="CHEBI:57972"/>
        <dbReference type="ChEBI" id="CHEBI:70757"/>
        <dbReference type="ChEBI" id="CHEBI:83898"/>
        <dbReference type="ChEBI" id="CHEBI:456216"/>
        <dbReference type="EC" id="6.3.2.8"/>
    </reaction>
</comment>
<evidence type="ECO:0000256" key="5">
    <source>
        <dbReference type="ARBA" id="ARBA00022598"/>
    </source>
</evidence>
<dbReference type="SUPFAM" id="SSF53623">
    <property type="entry name" value="MurD-like peptide ligases, catalytic domain"/>
    <property type="match status" value="1"/>
</dbReference>
<comment type="caution">
    <text evidence="18">The sequence shown here is derived from an EMBL/GenBank/DDBJ whole genome shotgun (WGS) entry which is preliminary data.</text>
</comment>
<keyword evidence="5 14" id="KW-0436">Ligase</keyword>
<dbReference type="NCBIfam" id="TIGR01082">
    <property type="entry name" value="murC"/>
    <property type="match status" value="1"/>
</dbReference>
<evidence type="ECO:0000259" key="16">
    <source>
        <dbReference type="Pfam" id="PF02875"/>
    </source>
</evidence>
<dbReference type="EMBL" id="BAABIQ010000041">
    <property type="protein sequence ID" value="GAA4801067.1"/>
    <property type="molecule type" value="Genomic_DNA"/>
</dbReference>
<evidence type="ECO:0000256" key="14">
    <source>
        <dbReference type="HAMAP-Rule" id="MF_00046"/>
    </source>
</evidence>
<evidence type="ECO:0000256" key="11">
    <source>
        <dbReference type="ARBA" id="ARBA00023306"/>
    </source>
</evidence>
<keyword evidence="9 14" id="KW-0133">Cell shape</keyword>
<keyword evidence="10 14" id="KW-0573">Peptidoglycan synthesis</keyword>
<dbReference type="EC" id="6.3.2.8" evidence="3 14"/>
<comment type="similarity">
    <text evidence="14">Belongs to the MurCDEF family.</text>
</comment>
<reference evidence="19" key="1">
    <citation type="journal article" date="2019" name="Int. J. Syst. Evol. Microbiol.">
        <title>The Global Catalogue of Microorganisms (GCM) 10K type strain sequencing project: providing services to taxonomists for standard genome sequencing and annotation.</title>
        <authorList>
            <consortium name="The Broad Institute Genomics Platform"/>
            <consortium name="The Broad Institute Genome Sequencing Center for Infectious Disease"/>
            <person name="Wu L."/>
            <person name="Ma J."/>
        </authorList>
    </citation>
    <scope>NUCLEOTIDE SEQUENCE [LARGE SCALE GENOMIC DNA]</scope>
    <source>
        <strain evidence="19">JCM 18200</strain>
    </source>
</reference>
<keyword evidence="19" id="KW-1185">Reference proteome</keyword>
<gene>
    <name evidence="14 18" type="primary">murC</name>
    <name evidence="18" type="ORF">GCM10023231_32300</name>
</gene>
<feature type="domain" description="Mur ligase N-terminal catalytic" evidence="15">
    <location>
        <begin position="19"/>
        <end position="120"/>
    </location>
</feature>
<evidence type="ECO:0000256" key="4">
    <source>
        <dbReference type="ARBA" id="ARBA00022490"/>
    </source>
</evidence>
<comment type="pathway">
    <text evidence="2 14">Cell wall biogenesis; peptidoglycan biosynthesis.</text>
</comment>
<organism evidence="18 19">
    <name type="scientific">Olivibacter ginsenosidimutans</name>
    <dbReference type="NCBI Taxonomy" id="1176537"/>
    <lineage>
        <taxon>Bacteria</taxon>
        <taxon>Pseudomonadati</taxon>
        <taxon>Bacteroidota</taxon>
        <taxon>Sphingobacteriia</taxon>
        <taxon>Sphingobacteriales</taxon>
        <taxon>Sphingobacteriaceae</taxon>
        <taxon>Olivibacter</taxon>
    </lineage>
</organism>
<keyword evidence="6 14" id="KW-0132">Cell division</keyword>
<comment type="function">
    <text evidence="14">Cell wall formation.</text>
</comment>
<comment type="subcellular location">
    <subcellularLocation>
        <location evidence="1 14">Cytoplasm</location>
    </subcellularLocation>
</comment>
<dbReference type="InterPro" id="IPR000713">
    <property type="entry name" value="Mur_ligase_N"/>
</dbReference>
<dbReference type="HAMAP" id="MF_00046">
    <property type="entry name" value="MurC"/>
    <property type="match status" value="1"/>
</dbReference>
<dbReference type="InterPro" id="IPR050061">
    <property type="entry name" value="MurCDEF_pg_biosynth"/>
</dbReference>
<evidence type="ECO:0000256" key="9">
    <source>
        <dbReference type="ARBA" id="ARBA00022960"/>
    </source>
</evidence>
<accession>A0ABP9BYB9</accession>
<evidence type="ECO:0000256" key="6">
    <source>
        <dbReference type="ARBA" id="ARBA00022618"/>
    </source>
</evidence>
<dbReference type="InterPro" id="IPR013221">
    <property type="entry name" value="Mur_ligase_cen"/>
</dbReference>
<keyword evidence="4 14" id="KW-0963">Cytoplasm</keyword>